<accession>A0A210PX05</accession>
<comment type="caution">
    <text evidence="2">The sequence shown here is derived from an EMBL/GenBank/DDBJ whole genome shotgun (WGS) entry which is preliminary data.</text>
</comment>
<dbReference type="OrthoDB" id="6116987at2759"/>
<feature type="compositionally biased region" description="Basic and acidic residues" evidence="1">
    <location>
        <begin position="477"/>
        <end position="494"/>
    </location>
</feature>
<gene>
    <name evidence="2" type="ORF">KP79_PYT17090</name>
</gene>
<name>A0A210PX05_MIZYE</name>
<dbReference type="AlphaFoldDB" id="A0A210PX05"/>
<evidence type="ECO:0000313" key="3">
    <source>
        <dbReference type="Proteomes" id="UP000242188"/>
    </source>
</evidence>
<protein>
    <submittedName>
        <fullName evidence="2">Uncharacterized protein</fullName>
    </submittedName>
</protein>
<feature type="region of interest" description="Disordered" evidence="1">
    <location>
        <begin position="32"/>
        <end position="188"/>
    </location>
</feature>
<evidence type="ECO:0000256" key="1">
    <source>
        <dbReference type="SAM" id="MobiDB-lite"/>
    </source>
</evidence>
<sequence length="532" mass="60454">MHLYNIHLPATSVSREKDMTAWSLWQKMPPRYQLTTRSPQDSEEQEVYIDDRPRTPRTPRPMTSPRSQGDTNARPSPRAYLAGSPRQGETRTNNPPNTRRPLFPGRKSGYIDHIKTQNRVNSAKIKFAANPSTTTRPTRQRAKTAPLDSPRGSELYYSSRPGSISRQQSRDTSGSLKQESTPGEISSKIDLTAELIGLDDDRSSSGASGFSHKEIQPRKFVVRETGEGTIYIDNGKVVFFRKSRQNRTDLMKVNGAASTEKGGFLASIRREYLNKPRYLVNTAKTHGRKSSSQDRLIQRERVNYNKKVGHILDYYSSDDEDQISMDDLSRYTKSPRSWRNTSDTRDLSPRVRKIYLDENPRHDRRHASPHHDVMDDPSSYLTLTSQSKLHDRKFYLRTPGIQMLVPGAQGITAANYDKNCECGMCRIEMQISLLAQLGIEFPAPEQLANEHFLKHQAVKQAEQDTQTDNKTSQTEIQNHKEVKTNKPTETEISTRPEQVLKITLPEMTSERETTDLSTRGSAGETFRSVPGD</sequence>
<dbReference type="EMBL" id="NEDP02005425">
    <property type="protein sequence ID" value="OWF41038.1"/>
    <property type="molecule type" value="Genomic_DNA"/>
</dbReference>
<feature type="compositionally biased region" description="Polar residues" evidence="1">
    <location>
        <begin position="160"/>
        <end position="184"/>
    </location>
</feature>
<proteinExistence type="predicted"/>
<feature type="region of interest" description="Disordered" evidence="1">
    <location>
        <begin position="458"/>
        <end position="532"/>
    </location>
</feature>
<evidence type="ECO:0000313" key="2">
    <source>
        <dbReference type="EMBL" id="OWF41038.1"/>
    </source>
</evidence>
<keyword evidence="3" id="KW-1185">Reference proteome</keyword>
<dbReference type="Proteomes" id="UP000242188">
    <property type="component" value="Unassembled WGS sequence"/>
</dbReference>
<feature type="region of interest" description="Disordered" evidence="1">
    <location>
        <begin position="357"/>
        <end position="379"/>
    </location>
</feature>
<feature type="compositionally biased region" description="Polar residues" evidence="1">
    <location>
        <begin position="463"/>
        <end position="476"/>
    </location>
</feature>
<feature type="compositionally biased region" description="Low complexity" evidence="1">
    <location>
        <begin position="90"/>
        <end position="101"/>
    </location>
</feature>
<reference evidence="2 3" key="1">
    <citation type="journal article" date="2017" name="Nat. Ecol. Evol.">
        <title>Scallop genome provides insights into evolution of bilaterian karyotype and development.</title>
        <authorList>
            <person name="Wang S."/>
            <person name="Zhang J."/>
            <person name="Jiao W."/>
            <person name="Li J."/>
            <person name="Xun X."/>
            <person name="Sun Y."/>
            <person name="Guo X."/>
            <person name="Huan P."/>
            <person name="Dong B."/>
            <person name="Zhang L."/>
            <person name="Hu X."/>
            <person name="Sun X."/>
            <person name="Wang J."/>
            <person name="Zhao C."/>
            <person name="Wang Y."/>
            <person name="Wang D."/>
            <person name="Huang X."/>
            <person name="Wang R."/>
            <person name="Lv J."/>
            <person name="Li Y."/>
            <person name="Zhang Z."/>
            <person name="Liu B."/>
            <person name="Lu W."/>
            <person name="Hui Y."/>
            <person name="Liang J."/>
            <person name="Zhou Z."/>
            <person name="Hou R."/>
            <person name="Li X."/>
            <person name="Liu Y."/>
            <person name="Li H."/>
            <person name="Ning X."/>
            <person name="Lin Y."/>
            <person name="Zhao L."/>
            <person name="Xing Q."/>
            <person name="Dou J."/>
            <person name="Li Y."/>
            <person name="Mao J."/>
            <person name="Guo H."/>
            <person name="Dou H."/>
            <person name="Li T."/>
            <person name="Mu C."/>
            <person name="Jiang W."/>
            <person name="Fu Q."/>
            <person name="Fu X."/>
            <person name="Miao Y."/>
            <person name="Liu J."/>
            <person name="Yu Q."/>
            <person name="Li R."/>
            <person name="Liao H."/>
            <person name="Li X."/>
            <person name="Kong Y."/>
            <person name="Jiang Z."/>
            <person name="Chourrout D."/>
            <person name="Li R."/>
            <person name="Bao Z."/>
        </authorList>
    </citation>
    <scope>NUCLEOTIDE SEQUENCE [LARGE SCALE GENOMIC DNA]</scope>
    <source>
        <strain evidence="2 3">PY_sf001</strain>
    </source>
</reference>
<organism evidence="2 3">
    <name type="scientific">Mizuhopecten yessoensis</name>
    <name type="common">Japanese scallop</name>
    <name type="synonym">Patinopecten yessoensis</name>
    <dbReference type="NCBI Taxonomy" id="6573"/>
    <lineage>
        <taxon>Eukaryota</taxon>
        <taxon>Metazoa</taxon>
        <taxon>Spiralia</taxon>
        <taxon>Lophotrochozoa</taxon>
        <taxon>Mollusca</taxon>
        <taxon>Bivalvia</taxon>
        <taxon>Autobranchia</taxon>
        <taxon>Pteriomorphia</taxon>
        <taxon>Pectinida</taxon>
        <taxon>Pectinoidea</taxon>
        <taxon>Pectinidae</taxon>
        <taxon>Mizuhopecten</taxon>
    </lineage>
</organism>